<evidence type="ECO:0000256" key="1">
    <source>
        <dbReference type="SAM" id="MobiDB-lite"/>
    </source>
</evidence>
<evidence type="ECO:0000313" key="2">
    <source>
        <dbReference type="WBParaSite" id="MCU_009656-RB"/>
    </source>
</evidence>
<accession>A0A5K3FMK0</accession>
<proteinExistence type="predicted"/>
<organism evidence="2">
    <name type="scientific">Mesocestoides corti</name>
    <name type="common">Flatworm</name>
    <dbReference type="NCBI Taxonomy" id="53468"/>
    <lineage>
        <taxon>Eukaryota</taxon>
        <taxon>Metazoa</taxon>
        <taxon>Spiralia</taxon>
        <taxon>Lophotrochozoa</taxon>
        <taxon>Platyhelminthes</taxon>
        <taxon>Cestoda</taxon>
        <taxon>Eucestoda</taxon>
        <taxon>Cyclophyllidea</taxon>
        <taxon>Mesocestoididae</taxon>
        <taxon>Mesocestoides</taxon>
    </lineage>
</organism>
<protein>
    <submittedName>
        <fullName evidence="2">Kringle domain-containing protein</fullName>
    </submittedName>
</protein>
<reference evidence="2" key="1">
    <citation type="submission" date="2019-11" db="UniProtKB">
        <authorList>
            <consortium name="WormBaseParasite"/>
        </authorList>
    </citation>
    <scope>IDENTIFICATION</scope>
</reference>
<dbReference type="AlphaFoldDB" id="A0A5K3FMK0"/>
<feature type="region of interest" description="Disordered" evidence="1">
    <location>
        <begin position="38"/>
        <end position="57"/>
    </location>
</feature>
<dbReference type="WBParaSite" id="MCU_009656-RB">
    <property type="protein sequence ID" value="MCU_009656-RB"/>
    <property type="gene ID" value="MCU_009656"/>
</dbReference>
<sequence>MEIGITRPLSTAENATVATEAVTRSLLPLAAVVHGRAATASNRKPGGHNLVTESSRDGTTTAVELVVKWTNIGPQDHC</sequence>
<name>A0A5K3FMK0_MESCO</name>